<dbReference type="InterPro" id="IPR019473">
    <property type="entry name" value="TFIID_su8_C"/>
</dbReference>
<dbReference type="InterPro" id="IPR009072">
    <property type="entry name" value="Histone-fold"/>
</dbReference>
<dbReference type="CDD" id="cd08049">
    <property type="entry name" value="TAF8"/>
    <property type="match status" value="1"/>
</dbReference>
<dbReference type="Proteomes" id="UP000245119">
    <property type="component" value="Linkage Group LG8"/>
</dbReference>
<evidence type="ECO:0000256" key="1">
    <source>
        <dbReference type="ARBA" id="ARBA00004123"/>
    </source>
</evidence>
<dbReference type="GO" id="GO:0006367">
    <property type="term" value="P:transcription initiation at RNA polymerase II promoter"/>
    <property type="evidence" value="ECO:0007669"/>
    <property type="project" value="TreeGrafter"/>
</dbReference>
<dbReference type="PANTHER" id="PTHR46469">
    <property type="entry name" value="TRANSCRIPTION INITIATION FACTOR TFIID SUBUNIT 8"/>
    <property type="match status" value="1"/>
</dbReference>
<dbReference type="Pfam" id="PF10406">
    <property type="entry name" value="TAF8_C"/>
    <property type="match status" value="1"/>
</dbReference>
<evidence type="ECO:0000256" key="6">
    <source>
        <dbReference type="ARBA" id="ARBA00023242"/>
    </source>
</evidence>
<evidence type="ECO:0000256" key="3">
    <source>
        <dbReference type="ARBA" id="ARBA00017307"/>
    </source>
</evidence>
<sequence length="293" mass="32201">MALESDAHAASRRKALKVAVAALCSEVGFGMAEDSALETLTEMLQAYITEVGQSTRSYSELAGRTESMVSDVVMALVEMGLDIRGISAHAKRANKTVFIPPAPSSQMPTLRTLQVGEKRSHPSHIPDYLPPFPDSHTYIRTEAFRQPFNEYQLIREKAATQKRDVERALTRFIAKTGETQSLFKDDISTFPLIAVKSSPLPYIDALLPKDQDLDAQEVDFYHTSSVAPETYSQGQISNMDSASTGSAFLGGSTTISDMSIMDSTQGLQSQDSLDDTIDNPYLRAVRVPKKTKR</sequence>
<dbReference type="OMA" id="SAHNYCE"/>
<accession>A0A2T7NWN6</accession>
<comment type="similarity">
    <text evidence="2">Belongs to the TAF8 family.</text>
</comment>
<gene>
    <name evidence="8" type="ORF">C0Q70_13223</name>
</gene>
<evidence type="ECO:0000313" key="9">
    <source>
        <dbReference type="Proteomes" id="UP000245119"/>
    </source>
</evidence>
<protein>
    <recommendedName>
        <fullName evidence="3">Transcription initiation factor TFIID subunit 8</fullName>
    </recommendedName>
</protein>
<dbReference type="InterPro" id="IPR037818">
    <property type="entry name" value="TAF8"/>
</dbReference>
<keyword evidence="5" id="KW-0804">Transcription</keyword>
<comment type="subcellular location">
    <subcellularLocation>
        <location evidence="1">Nucleus</location>
    </subcellularLocation>
</comment>
<dbReference type="InterPro" id="IPR006565">
    <property type="entry name" value="BTP"/>
</dbReference>
<dbReference type="CDD" id="cd22918">
    <property type="entry name" value="HFD_TAF8"/>
    <property type="match status" value="1"/>
</dbReference>
<dbReference type="AlphaFoldDB" id="A0A2T7NWN6"/>
<dbReference type="GO" id="GO:0005669">
    <property type="term" value="C:transcription factor TFIID complex"/>
    <property type="evidence" value="ECO:0007669"/>
    <property type="project" value="InterPro"/>
</dbReference>
<dbReference type="SUPFAM" id="SSF47113">
    <property type="entry name" value="Histone-fold"/>
    <property type="match status" value="1"/>
</dbReference>
<name>A0A2T7NWN6_POMCA</name>
<evidence type="ECO:0000256" key="4">
    <source>
        <dbReference type="ARBA" id="ARBA00023015"/>
    </source>
</evidence>
<dbReference type="EMBL" id="PZQS01000008">
    <property type="protein sequence ID" value="PVD25567.1"/>
    <property type="molecule type" value="Genomic_DNA"/>
</dbReference>
<proteinExistence type="inferred from homology"/>
<keyword evidence="9" id="KW-1185">Reference proteome</keyword>
<comment type="caution">
    <text evidence="8">The sequence shown here is derived from an EMBL/GenBank/DDBJ whole genome shotgun (WGS) entry which is preliminary data.</text>
</comment>
<keyword evidence="4" id="KW-0805">Transcription regulation</keyword>
<dbReference type="STRING" id="400727.A0A2T7NWN6"/>
<organism evidence="8 9">
    <name type="scientific">Pomacea canaliculata</name>
    <name type="common">Golden apple snail</name>
    <dbReference type="NCBI Taxonomy" id="400727"/>
    <lineage>
        <taxon>Eukaryota</taxon>
        <taxon>Metazoa</taxon>
        <taxon>Spiralia</taxon>
        <taxon>Lophotrochozoa</taxon>
        <taxon>Mollusca</taxon>
        <taxon>Gastropoda</taxon>
        <taxon>Caenogastropoda</taxon>
        <taxon>Architaenioglossa</taxon>
        <taxon>Ampullarioidea</taxon>
        <taxon>Ampullariidae</taxon>
        <taxon>Pomacea</taxon>
    </lineage>
</organism>
<dbReference type="Pfam" id="PF07524">
    <property type="entry name" value="Bromo_TP"/>
    <property type="match status" value="1"/>
</dbReference>
<reference evidence="8 9" key="1">
    <citation type="submission" date="2018-04" db="EMBL/GenBank/DDBJ databases">
        <title>The genome of golden apple snail Pomacea canaliculata provides insight into stress tolerance and invasive adaptation.</title>
        <authorList>
            <person name="Liu C."/>
            <person name="Liu B."/>
            <person name="Ren Y."/>
            <person name="Zhang Y."/>
            <person name="Wang H."/>
            <person name="Li S."/>
            <person name="Jiang F."/>
            <person name="Yin L."/>
            <person name="Zhang G."/>
            <person name="Qian W."/>
            <person name="Fan W."/>
        </authorList>
    </citation>
    <scope>NUCLEOTIDE SEQUENCE [LARGE SCALE GENOMIC DNA]</scope>
    <source>
        <strain evidence="8">SZHN2017</strain>
        <tissue evidence="8">Muscle</tissue>
    </source>
</reference>
<evidence type="ECO:0000256" key="5">
    <source>
        <dbReference type="ARBA" id="ARBA00023163"/>
    </source>
</evidence>
<dbReference type="PANTHER" id="PTHR46469:SF1">
    <property type="entry name" value="TRANSCRIPTION INITIATION FACTOR TFIID SUBUNIT 8"/>
    <property type="match status" value="1"/>
</dbReference>
<dbReference type="SMART" id="SM00576">
    <property type="entry name" value="BTP"/>
    <property type="match status" value="1"/>
</dbReference>
<dbReference type="GO" id="GO:0046982">
    <property type="term" value="F:protein heterodimerization activity"/>
    <property type="evidence" value="ECO:0007669"/>
    <property type="project" value="InterPro"/>
</dbReference>
<evidence type="ECO:0000259" key="7">
    <source>
        <dbReference type="SMART" id="SM00576"/>
    </source>
</evidence>
<feature type="domain" description="Bromodomain associated" evidence="7">
    <location>
        <begin position="9"/>
        <end position="85"/>
    </location>
</feature>
<evidence type="ECO:0000256" key="2">
    <source>
        <dbReference type="ARBA" id="ARBA00008767"/>
    </source>
</evidence>
<dbReference type="OrthoDB" id="2193813at2759"/>
<keyword evidence="6" id="KW-0539">Nucleus</keyword>
<evidence type="ECO:0000313" key="8">
    <source>
        <dbReference type="EMBL" id="PVD25567.1"/>
    </source>
</evidence>
<dbReference type="Gene3D" id="1.10.20.10">
    <property type="entry name" value="Histone, subunit A"/>
    <property type="match status" value="1"/>
</dbReference>